<proteinExistence type="predicted"/>
<feature type="region of interest" description="Disordered" evidence="1">
    <location>
        <begin position="51"/>
        <end position="74"/>
    </location>
</feature>
<name>A0A3E0D5V2_9BACT</name>
<evidence type="ECO:0000313" key="3">
    <source>
        <dbReference type="Proteomes" id="UP000256405"/>
    </source>
</evidence>
<keyword evidence="3" id="KW-1185">Reference proteome</keyword>
<organism evidence="2 3">
    <name type="scientific">Algoriphagus antarcticus</name>
    <dbReference type="NCBI Taxonomy" id="238540"/>
    <lineage>
        <taxon>Bacteria</taxon>
        <taxon>Pseudomonadati</taxon>
        <taxon>Bacteroidota</taxon>
        <taxon>Cytophagia</taxon>
        <taxon>Cytophagales</taxon>
        <taxon>Cyclobacteriaceae</taxon>
        <taxon>Algoriphagus</taxon>
    </lineage>
</organism>
<dbReference type="EMBL" id="QUNF01000048">
    <property type="protein sequence ID" value="REG76928.1"/>
    <property type="molecule type" value="Genomic_DNA"/>
</dbReference>
<dbReference type="RefSeq" id="WP_086544092.1">
    <property type="nucleotide sequence ID" value="NZ_MSSW01000112.1"/>
</dbReference>
<dbReference type="AlphaFoldDB" id="A0A3E0D5V2"/>
<sequence>MTEEVCENTIYPSPPGTLDEIEVRCYFVTYNVGLGCGNVSPGSPGIPGWYNGSGGGPTGPVPWGGSGTGSGGGGPLPTLLPEDKIFTDPSFVGTKADCMYERLLASSEGFKGMIQKFDGQFPVSHLTFSIANLGNNTRGQASPPVNYMRNISLNNNFTTAGVNYRPNLLTAKTIIHEVIHAEMFRKLISLASTNGSINASTLNSMLQNRDYPGMLDYYTRYGINGFQHQ</sequence>
<comment type="caution">
    <text evidence="2">The sequence shown here is derived from an EMBL/GenBank/DDBJ whole genome shotgun (WGS) entry which is preliminary data.</text>
</comment>
<protein>
    <submittedName>
        <fullName evidence="2">Uncharacterized protein</fullName>
    </submittedName>
</protein>
<dbReference type="Proteomes" id="UP000256405">
    <property type="component" value="Unassembled WGS sequence"/>
</dbReference>
<gene>
    <name evidence="2" type="ORF">C8N25_1488</name>
</gene>
<accession>A0A3E0D5V2</accession>
<evidence type="ECO:0000256" key="1">
    <source>
        <dbReference type="SAM" id="MobiDB-lite"/>
    </source>
</evidence>
<reference evidence="2 3" key="1">
    <citation type="submission" date="2018-08" db="EMBL/GenBank/DDBJ databases">
        <title>Genomic Encyclopedia of Archaeal and Bacterial Type Strains, Phase II (KMG-II): from individual species to whole genera.</title>
        <authorList>
            <person name="Goeker M."/>
        </authorList>
    </citation>
    <scope>NUCLEOTIDE SEQUENCE [LARGE SCALE GENOMIC DNA]</scope>
    <source>
        <strain evidence="2 3">DSM 15986</strain>
    </source>
</reference>
<dbReference type="OrthoDB" id="839740at2"/>
<evidence type="ECO:0000313" key="2">
    <source>
        <dbReference type="EMBL" id="REG76928.1"/>
    </source>
</evidence>